<evidence type="ECO:0000313" key="3">
    <source>
        <dbReference type="Proteomes" id="UP000193067"/>
    </source>
</evidence>
<sequence length="158" mass="17497">MRRRWSENAVRGLLQKEGTARSLTLIPCPPTTICLPSLRSPHIPYSRFGLDVRVLRTYFTRWITQFAGVQRPNSASNSSHTGDLCRSSEGEEVVRGDEGNGEAGAQTTRPRPPWPRLGDGCSPSHRPRPPPSSFAHLRSSSASQRNDTVCHLCRHPSA</sequence>
<dbReference type="AlphaFoldDB" id="A0A1Y2IXV7"/>
<organism evidence="2 3">
    <name type="scientific">Trametes coccinea (strain BRFM310)</name>
    <name type="common">Pycnoporus coccineus</name>
    <dbReference type="NCBI Taxonomy" id="1353009"/>
    <lineage>
        <taxon>Eukaryota</taxon>
        <taxon>Fungi</taxon>
        <taxon>Dikarya</taxon>
        <taxon>Basidiomycota</taxon>
        <taxon>Agaricomycotina</taxon>
        <taxon>Agaricomycetes</taxon>
        <taxon>Polyporales</taxon>
        <taxon>Polyporaceae</taxon>
        <taxon>Trametes</taxon>
    </lineage>
</organism>
<gene>
    <name evidence="2" type="ORF">PYCCODRAFT_1280024</name>
</gene>
<evidence type="ECO:0000256" key="1">
    <source>
        <dbReference type="SAM" id="MobiDB-lite"/>
    </source>
</evidence>
<accession>A0A1Y2IXV7</accession>
<feature type="compositionally biased region" description="Polar residues" evidence="1">
    <location>
        <begin position="71"/>
        <end position="81"/>
    </location>
</feature>
<feature type="region of interest" description="Disordered" evidence="1">
    <location>
        <begin position="70"/>
        <end position="149"/>
    </location>
</feature>
<evidence type="ECO:0000313" key="2">
    <source>
        <dbReference type="EMBL" id="OSD05051.1"/>
    </source>
</evidence>
<dbReference type="Proteomes" id="UP000193067">
    <property type="component" value="Unassembled WGS sequence"/>
</dbReference>
<proteinExistence type="predicted"/>
<feature type="compositionally biased region" description="Basic and acidic residues" evidence="1">
    <location>
        <begin position="86"/>
        <end position="98"/>
    </location>
</feature>
<reference evidence="2 3" key="1">
    <citation type="journal article" date="2015" name="Biotechnol. Biofuels">
        <title>Enhanced degradation of softwood versus hardwood by the white-rot fungus Pycnoporus coccineus.</title>
        <authorList>
            <person name="Couturier M."/>
            <person name="Navarro D."/>
            <person name="Chevret D."/>
            <person name="Henrissat B."/>
            <person name="Piumi F."/>
            <person name="Ruiz-Duenas F.J."/>
            <person name="Martinez A.T."/>
            <person name="Grigoriev I.V."/>
            <person name="Riley R."/>
            <person name="Lipzen A."/>
            <person name="Berrin J.G."/>
            <person name="Master E.R."/>
            <person name="Rosso M.N."/>
        </authorList>
    </citation>
    <scope>NUCLEOTIDE SEQUENCE [LARGE SCALE GENOMIC DNA]</scope>
    <source>
        <strain evidence="2 3">BRFM310</strain>
    </source>
</reference>
<name>A0A1Y2IXV7_TRAC3</name>
<dbReference type="EMBL" id="KZ084094">
    <property type="protein sequence ID" value="OSD05051.1"/>
    <property type="molecule type" value="Genomic_DNA"/>
</dbReference>
<protein>
    <submittedName>
        <fullName evidence="2">Uncharacterized protein</fullName>
    </submittedName>
</protein>
<keyword evidence="3" id="KW-1185">Reference proteome</keyword>
<feature type="compositionally biased region" description="Low complexity" evidence="1">
    <location>
        <begin position="133"/>
        <end position="143"/>
    </location>
</feature>